<evidence type="ECO:0000256" key="8">
    <source>
        <dbReference type="ARBA" id="ARBA00023024"/>
    </source>
</evidence>
<dbReference type="InterPro" id="IPR001002">
    <property type="entry name" value="Chitin-bd_1"/>
</dbReference>
<dbReference type="SMART" id="SM00257">
    <property type="entry name" value="LysM"/>
    <property type="match status" value="3"/>
</dbReference>
<dbReference type="SUPFAM" id="SSF54556">
    <property type="entry name" value="Chitinase insertion domain"/>
    <property type="match status" value="1"/>
</dbReference>
<keyword evidence="15" id="KW-0472">Membrane</keyword>
<reference evidence="18" key="1">
    <citation type="journal article" date="2021" name="Nat. Commun.">
        <title>Genetic determinants of endophytism in the Arabidopsis root mycobiome.</title>
        <authorList>
            <person name="Mesny F."/>
            <person name="Miyauchi S."/>
            <person name="Thiergart T."/>
            <person name="Pickel B."/>
            <person name="Atanasova L."/>
            <person name="Karlsson M."/>
            <person name="Huettel B."/>
            <person name="Barry K.W."/>
            <person name="Haridas S."/>
            <person name="Chen C."/>
            <person name="Bauer D."/>
            <person name="Andreopoulos W."/>
            <person name="Pangilinan J."/>
            <person name="LaButti K."/>
            <person name="Riley R."/>
            <person name="Lipzen A."/>
            <person name="Clum A."/>
            <person name="Drula E."/>
            <person name="Henrissat B."/>
            <person name="Kohler A."/>
            <person name="Grigoriev I.V."/>
            <person name="Martin F.M."/>
            <person name="Hacquard S."/>
        </authorList>
    </citation>
    <scope>NUCLEOTIDE SEQUENCE</scope>
    <source>
        <strain evidence="18">MPI-CAGE-CH-0235</strain>
    </source>
</reference>
<feature type="domain" description="LysM" evidence="16">
    <location>
        <begin position="288"/>
        <end position="333"/>
    </location>
</feature>
<evidence type="ECO:0000256" key="14">
    <source>
        <dbReference type="RuleBase" id="RU000489"/>
    </source>
</evidence>
<dbReference type="Gene3D" id="3.30.60.10">
    <property type="entry name" value="Endochitinase-like"/>
    <property type="match status" value="1"/>
</dbReference>
<feature type="transmembrane region" description="Helical" evidence="15">
    <location>
        <begin position="1264"/>
        <end position="1282"/>
    </location>
</feature>
<keyword evidence="7 14" id="KW-0378">Hydrolase</keyword>
<comment type="similarity">
    <text evidence="3">Belongs to the glycosyl hydrolase 18 family. Chitinase class V subfamily.</text>
</comment>
<dbReference type="InterPro" id="IPR001579">
    <property type="entry name" value="Glyco_hydro_18_chit_AS"/>
</dbReference>
<dbReference type="GO" id="GO:0006032">
    <property type="term" value="P:chitin catabolic process"/>
    <property type="evidence" value="ECO:0007669"/>
    <property type="project" value="UniProtKB-KW"/>
</dbReference>
<evidence type="ECO:0000313" key="18">
    <source>
        <dbReference type="EMBL" id="KAH7317094.1"/>
    </source>
</evidence>
<dbReference type="OrthoDB" id="73875at2759"/>
<evidence type="ECO:0000256" key="12">
    <source>
        <dbReference type="ARBA" id="ARBA00023326"/>
    </source>
</evidence>
<organism evidence="18 19">
    <name type="scientific">Stachybotrys elegans</name>
    <dbReference type="NCBI Taxonomy" id="80388"/>
    <lineage>
        <taxon>Eukaryota</taxon>
        <taxon>Fungi</taxon>
        <taxon>Dikarya</taxon>
        <taxon>Ascomycota</taxon>
        <taxon>Pezizomycotina</taxon>
        <taxon>Sordariomycetes</taxon>
        <taxon>Hypocreomycetidae</taxon>
        <taxon>Hypocreales</taxon>
        <taxon>Stachybotryaceae</taxon>
        <taxon>Stachybotrys</taxon>
    </lineage>
</organism>
<evidence type="ECO:0000256" key="9">
    <source>
        <dbReference type="ARBA" id="ARBA00023026"/>
    </source>
</evidence>
<evidence type="ECO:0000256" key="11">
    <source>
        <dbReference type="ARBA" id="ARBA00023295"/>
    </source>
</evidence>
<evidence type="ECO:0000256" key="5">
    <source>
        <dbReference type="ARBA" id="ARBA00022525"/>
    </source>
</evidence>
<keyword evidence="15" id="KW-1133">Transmembrane helix</keyword>
<accession>A0A8K0SUA0</accession>
<evidence type="ECO:0000256" key="10">
    <source>
        <dbReference type="ARBA" id="ARBA00023277"/>
    </source>
</evidence>
<dbReference type="CDD" id="cd00035">
    <property type="entry name" value="ChtBD1"/>
    <property type="match status" value="1"/>
</dbReference>
<dbReference type="GO" id="GO:0000272">
    <property type="term" value="P:polysaccharide catabolic process"/>
    <property type="evidence" value="ECO:0007669"/>
    <property type="project" value="UniProtKB-KW"/>
</dbReference>
<dbReference type="InterPro" id="IPR029070">
    <property type="entry name" value="Chitinase_insertion_sf"/>
</dbReference>
<dbReference type="Proteomes" id="UP000813444">
    <property type="component" value="Unassembled WGS sequence"/>
</dbReference>
<sequence>MKAWLAALQRAPAATICPLPCGELEALGQGWAVYPDQASLAACNETMLVDFVFQEMADDGLNNKLALSACVADFSAQDVVFRANADIAALCPTPNHAMIERTVALVSSVPGARAQDSFSTEHLLAAGRQVLHQLESEKPSCTRNAISMAYSQSSLIGVFGGPEVHQHGLTAEILDKFLVHAQETSLSMTTLVQLCEGDGLGSDYGVGIIAGSTRNFPVVQKAIRSWTDGRCYTDAAGDGNANDWTTVTIRVPNKANSTKFVTREDDTSPAHLFSRGGLASLDRRADCRTTKVQSGDGCWALADRCKITQDNLKKYNPRNKFCDTLVVGELVCCSAGTLPSTIPPGNSDGTCKIRRVVKDDTCTTLASKCGLSGNDFMKVNAKKDLCSTLIVGQPVCCSQGKLPYNPPKQKANGFCADYEVKTGDECARIAVMNDITVADLKAFNKQTWGWIGCDPLYTGKICLSTGSPPMPASVSNAVCGPTVPGTAQPAAGKNVSTLNPCPLNACCNNWGNCGLTADFCKVNKAASGNPGTAPPGQSGCIDNCGMSIIKGAAPAKKINVAYFEAWNFKRKCLNMDVDMIDTKRYNTIHFAFIDITNDFKMDISKVKDQFALFKAMTGVRKVVSFGGWDFSNSPGTFHILREATKSNNRATFVKNILAFVKDHGIDGVDLDWEYPGAPDIPDIPPGNPQEGDDYYQTLQSLKTQIGSGKTVSFAAPASFHYLKSFPMKKMGDVLDYIIYMTYDLHGQWDYGNKWTSPGCPNGNCLRSHVNETETKDALAMITKAGVPSGKIVVGVASYGRSFKMATAGCDGVNCAFTGSNRASNAKKGRCTDTAGYISNAEIAEILDSNRVTRKWKAEGSNMLVYDKTEWVAYMDEDTRKTRTAFYDSYNFAGTTDWAVDLQEFHQGVGGGTGMNNDDHPTVRNRFSKCTRVFTSFGELKNVADEVPDHCMNRYIFALEIRTIEAALKKFKALVDGGYDKKFNVYADYVKEQVPAQIDAFMSKRGNDYFDCKNWAKHTCCGDCNYATCLETCIRASGCKTGYFFRDITCPSTFWESTEPGVGSSVPNTTWVMKDKDKFFKDIYQEHGIEKGWIDFATIRVNTPHGCQFDKEGIQTCIDKTAKKFFNFPVAGKVSVFNPKDIIGKGYPEALDLLRRLKIMLANIEYDFGLSARDLVDSSSLPAFSMEEAVNNMDKIVEKAGEIEEARRKEFILNFISGLLFWIPFVGGAVGGAGMGTLRSMLSLIGTVGEAGLLVYGIVEDPDSALMAVFGFLAGAGVGRGGYRNAAEARRSMTSKEISSLGPIKGKLEMISSLQGQRCSI</sequence>
<keyword evidence="10" id="KW-0119">Carbohydrate metabolism</keyword>
<keyword evidence="12" id="KW-0624">Polysaccharide degradation</keyword>
<evidence type="ECO:0000259" key="16">
    <source>
        <dbReference type="PROSITE" id="PS51782"/>
    </source>
</evidence>
<dbReference type="CDD" id="cd02878">
    <property type="entry name" value="GH18_zymocin_alpha"/>
    <property type="match status" value="1"/>
</dbReference>
<gene>
    <name evidence="18" type="ORF">B0I35DRAFT_375622</name>
</gene>
<dbReference type="GO" id="GO:0005576">
    <property type="term" value="C:extracellular region"/>
    <property type="evidence" value="ECO:0007669"/>
    <property type="project" value="UniProtKB-SubCell"/>
</dbReference>
<dbReference type="Gene3D" id="3.20.20.80">
    <property type="entry name" value="Glycosidases"/>
    <property type="match status" value="1"/>
</dbReference>
<dbReference type="InterPro" id="IPR011583">
    <property type="entry name" value="Chitinase_II/V-like_cat"/>
</dbReference>
<dbReference type="InterPro" id="IPR001223">
    <property type="entry name" value="Glyco_hydro18_cat"/>
</dbReference>
<keyword evidence="11 14" id="KW-0326">Glycosidase</keyword>
<dbReference type="Pfam" id="PF00187">
    <property type="entry name" value="Chitin_bind_1"/>
    <property type="match status" value="1"/>
</dbReference>
<dbReference type="SMART" id="SM00636">
    <property type="entry name" value="Glyco_18"/>
    <property type="match status" value="1"/>
</dbReference>
<evidence type="ECO:0000256" key="3">
    <source>
        <dbReference type="ARBA" id="ARBA00008682"/>
    </source>
</evidence>
<evidence type="ECO:0000256" key="15">
    <source>
        <dbReference type="SAM" id="Phobius"/>
    </source>
</evidence>
<name>A0A8K0SUA0_9HYPO</name>
<feature type="domain" description="GH18" evidence="17">
    <location>
        <begin position="557"/>
        <end position="932"/>
    </location>
</feature>
<feature type="domain" description="LysM" evidence="16">
    <location>
        <begin position="416"/>
        <end position="464"/>
    </location>
</feature>
<dbReference type="EC" id="3.2.1.14" evidence="4"/>
<dbReference type="PANTHER" id="PTHR47700:SF2">
    <property type="entry name" value="CHITINASE"/>
    <property type="match status" value="1"/>
</dbReference>
<dbReference type="PANTHER" id="PTHR47700">
    <property type="entry name" value="V CHITINASE, PUTATIVE (AFU_ORTHOLOGUE AFUA_6G13720)-RELATED"/>
    <property type="match status" value="1"/>
</dbReference>
<dbReference type="SUPFAM" id="SSF51445">
    <property type="entry name" value="(Trans)glycosidases"/>
    <property type="match status" value="1"/>
</dbReference>
<dbReference type="EMBL" id="JAGPNK010000008">
    <property type="protein sequence ID" value="KAH7317094.1"/>
    <property type="molecule type" value="Genomic_DNA"/>
</dbReference>
<dbReference type="InterPro" id="IPR036861">
    <property type="entry name" value="Endochitinase-like_sf"/>
</dbReference>
<keyword evidence="9" id="KW-0843">Virulence</keyword>
<evidence type="ECO:0000256" key="7">
    <source>
        <dbReference type="ARBA" id="ARBA00022801"/>
    </source>
</evidence>
<dbReference type="InterPro" id="IPR017853">
    <property type="entry name" value="GH"/>
</dbReference>
<feature type="transmembrane region" description="Helical" evidence="15">
    <location>
        <begin position="1210"/>
        <end position="1233"/>
    </location>
</feature>
<protein>
    <recommendedName>
        <fullName evidence="4">chitinase</fullName>
        <ecNumber evidence="4">3.2.1.14</ecNumber>
    </recommendedName>
</protein>
<dbReference type="Gene3D" id="3.10.350.10">
    <property type="entry name" value="LysM domain"/>
    <property type="match status" value="3"/>
</dbReference>
<proteinExistence type="inferred from homology"/>
<dbReference type="PROSITE" id="PS51782">
    <property type="entry name" value="LYSM"/>
    <property type="match status" value="3"/>
</dbReference>
<keyword evidence="6" id="KW-0147">Chitin-binding</keyword>
<evidence type="ECO:0000256" key="2">
    <source>
        <dbReference type="ARBA" id="ARBA00004613"/>
    </source>
</evidence>
<dbReference type="SUPFAM" id="SSF57016">
    <property type="entry name" value="Plant lectins/antimicrobial peptides"/>
    <property type="match status" value="1"/>
</dbReference>
<dbReference type="Pfam" id="PF00704">
    <property type="entry name" value="Glyco_hydro_18"/>
    <property type="match status" value="1"/>
</dbReference>
<evidence type="ECO:0000256" key="4">
    <source>
        <dbReference type="ARBA" id="ARBA00012729"/>
    </source>
</evidence>
<dbReference type="PROSITE" id="PS01095">
    <property type="entry name" value="GH18_1"/>
    <property type="match status" value="1"/>
</dbReference>
<feature type="transmembrane region" description="Helical" evidence="15">
    <location>
        <begin position="1240"/>
        <end position="1258"/>
    </location>
</feature>
<keyword evidence="5" id="KW-0964">Secreted</keyword>
<feature type="domain" description="LysM" evidence="16">
    <location>
        <begin position="352"/>
        <end position="397"/>
    </location>
</feature>
<comment type="similarity">
    <text evidence="13">Belongs to the secreted LysM effector family.</text>
</comment>
<keyword evidence="8" id="KW-0146">Chitin degradation</keyword>
<keyword evidence="19" id="KW-1185">Reference proteome</keyword>
<evidence type="ECO:0000256" key="13">
    <source>
        <dbReference type="ARBA" id="ARBA00044955"/>
    </source>
</evidence>
<dbReference type="CDD" id="cd00118">
    <property type="entry name" value="LysM"/>
    <property type="match status" value="2"/>
</dbReference>
<dbReference type="GO" id="GO:0008061">
    <property type="term" value="F:chitin binding"/>
    <property type="evidence" value="ECO:0007669"/>
    <property type="project" value="UniProtKB-KW"/>
</dbReference>
<comment type="subcellular location">
    <subcellularLocation>
        <location evidence="2">Secreted</location>
    </subcellularLocation>
</comment>
<evidence type="ECO:0000259" key="17">
    <source>
        <dbReference type="PROSITE" id="PS51910"/>
    </source>
</evidence>
<evidence type="ECO:0000256" key="1">
    <source>
        <dbReference type="ARBA" id="ARBA00000822"/>
    </source>
</evidence>
<comment type="caution">
    <text evidence="18">The sequence shown here is derived from an EMBL/GenBank/DDBJ whole genome shotgun (WGS) entry which is preliminary data.</text>
</comment>
<dbReference type="Pfam" id="PF01476">
    <property type="entry name" value="LysM"/>
    <property type="match status" value="3"/>
</dbReference>
<dbReference type="SUPFAM" id="SSF54106">
    <property type="entry name" value="LysM domain"/>
    <property type="match status" value="1"/>
</dbReference>
<dbReference type="InterPro" id="IPR053214">
    <property type="entry name" value="LysM12-like"/>
</dbReference>
<evidence type="ECO:0000313" key="19">
    <source>
        <dbReference type="Proteomes" id="UP000813444"/>
    </source>
</evidence>
<dbReference type="PROSITE" id="PS51910">
    <property type="entry name" value="GH18_2"/>
    <property type="match status" value="1"/>
</dbReference>
<comment type="catalytic activity">
    <reaction evidence="1">
        <text>Random endo-hydrolysis of N-acetyl-beta-D-glucosaminide (1-&gt;4)-beta-linkages in chitin and chitodextrins.</text>
        <dbReference type="EC" id="3.2.1.14"/>
    </reaction>
</comment>
<keyword evidence="15" id="KW-0812">Transmembrane</keyword>
<dbReference type="Gene3D" id="3.10.50.10">
    <property type="match status" value="1"/>
</dbReference>
<dbReference type="GO" id="GO:0008843">
    <property type="term" value="F:endochitinase activity"/>
    <property type="evidence" value="ECO:0007669"/>
    <property type="project" value="UniProtKB-EC"/>
</dbReference>
<evidence type="ECO:0000256" key="6">
    <source>
        <dbReference type="ARBA" id="ARBA00022669"/>
    </source>
</evidence>
<dbReference type="InterPro" id="IPR036779">
    <property type="entry name" value="LysM_dom_sf"/>
</dbReference>
<dbReference type="InterPro" id="IPR018392">
    <property type="entry name" value="LysM"/>
</dbReference>